<reference evidence="1 2" key="1">
    <citation type="submission" date="2019-04" db="EMBL/GenBank/DDBJ databases">
        <title>Sphingomonas psychrotolerans sp. nov., isolated from soil in the Tianshan Mountains, Xinjiang, China.</title>
        <authorList>
            <person name="Luo Y."/>
            <person name="Sheng H."/>
        </authorList>
    </citation>
    <scope>NUCLEOTIDE SEQUENCE [LARGE SCALE GENOMIC DNA]</scope>
    <source>
        <strain evidence="1 2">ZFGT-11</strain>
    </source>
</reference>
<proteinExistence type="predicted"/>
<dbReference type="PANTHER" id="PTHR46401:SF8">
    <property type="entry name" value="BLL6006 PROTEIN"/>
    <property type="match status" value="1"/>
</dbReference>
<dbReference type="EMBL" id="SRXT01000011">
    <property type="protein sequence ID" value="TGX48669.1"/>
    <property type="molecule type" value="Genomic_DNA"/>
</dbReference>
<organism evidence="1 2">
    <name type="scientific">Sphingomonas gei</name>
    <dbReference type="NCBI Taxonomy" id="1395960"/>
    <lineage>
        <taxon>Bacteria</taxon>
        <taxon>Pseudomonadati</taxon>
        <taxon>Pseudomonadota</taxon>
        <taxon>Alphaproteobacteria</taxon>
        <taxon>Sphingomonadales</taxon>
        <taxon>Sphingomonadaceae</taxon>
        <taxon>Sphingomonas</taxon>
    </lineage>
</organism>
<sequence>MGTLYFDARIIQDYRYRMKGLGYYSSYILDVLRDRLSSRIELIVDSSLDTNSNFLSSFRCLEFSSANSMKNGIYFCPSLATHHLFPLTAALDNDVRVAAVLHDMIPLRRPVHEVGTIACARLKKALDRSNEFDLLVANSRATKAEYVSTYRGCDEIIVVRPRARFRRTKVGKPQMVSAACQKEYVLFGVANHPRKNVQICLDVANFFRSIKVDVVAMGGIQTDDLTRLVGNRVSDIVRFLPIVSDDHLHSLYENSRVVVVPSFDEGFSMHVLEAHTVGRPVIASDIPAHREQIDDASRLFDPYSPAALIEAYHAIGNNDAPSMRPIDHEAEEEELLDRLELLMA</sequence>
<dbReference type="Pfam" id="PF13692">
    <property type="entry name" value="Glyco_trans_1_4"/>
    <property type="match status" value="1"/>
</dbReference>
<dbReference type="OrthoDB" id="9790710at2"/>
<accession>A0A4S1WYK7</accession>
<dbReference type="Proteomes" id="UP000306147">
    <property type="component" value="Unassembled WGS sequence"/>
</dbReference>
<dbReference type="SUPFAM" id="SSF53756">
    <property type="entry name" value="UDP-Glycosyltransferase/glycogen phosphorylase"/>
    <property type="match status" value="1"/>
</dbReference>
<protein>
    <submittedName>
        <fullName evidence="1">Glycosyltransferase</fullName>
    </submittedName>
</protein>
<keyword evidence="1" id="KW-0808">Transferase</keyword>
<dbReference type="AlphaFoldDB" id="A0A4S1WYK7"/>
<evidence type="ECO:0000313" key="2">
    <source>
        <dbReference type="Proteomes" id="UP000306147"/>
    </source>
</evidence>
<dbReference type="PANTHER" id="PTHR46401">
    <property type="entry name" value="GLYCOSYLTRANSFERASE WBBK-RELATED"/>
    <property type="match status" value="1"/>
</dbReference>
<comment type="caution">
    <text evidence="1">The sequence shown here is derived from an EMBL/GenBank/DDBJ whole genome shotgun (WGS) entry which is preliminary data.</text>
</comment>
<dbReference type="Gene3D" id="3.40.50.2000">
    <property type="entry name" value="Glycogen Phosphorylase B"/>
    <property type="match status" value="1"/>
</dbReference>
<name>A0A4S1WYK7_9SPHN</name>
<keyword evidence="2" id="KW-1185">Reference proteome</keyword>
<gene>
    <name evidence="1" type="ORF">E5A73_20885</name>
</gene>
<dbReference type="GO" id="GO:0016757">
    <property type="term" value="F:glycosyltransferase activity"/>
    <property type="evidence" value="ECO:0007669"/>
    <property type="project" value="TreeGrafter"/>
</dbReference>
<evidence type="ECO:0000313" key="1">
    <source>
        <dbReference type="EMBL" id="TGX48669.1"/>
    </source>
</evidence>